<sequence length="63" mass="7000">MKKATTMNMSCDDVARPAPREFVARGLASRDEARRTGEYIDAVNVRAELERMLKAARSMKAVG</sequence>
<gene>
    <name evidence="1" type="ORF">DM43_1606</name>
</gene>
<dbReference type="Proteomes" id="UP000029575">
    <property type="component" value="Unassembled WGS sequence"/>
</dbReference>
<proteinExistence type="predicted"/>
<accession>A0AA89CF80</accession>
<dbReference type="AlphaFoldDB" id="A0AA89CF80"/>
<dbReference type="EMBL" id="JPGD01000006">
    <property type="protein sequence ID" value="KGB92575.1"/>
    <property type="molecule type" value="Genomic_DNA"/>
</dbReference>
<protein>
    <submittedName>
        <fullName evidence="1">Uncharacterized protein</fullName>
    </submittedName>
</protein>
<reference evidence="1 2" key="1">
    <citation type="submission" date="2014-06" db="EMBL/GenBank/DDBJ databases">
        <authorList>
            <person name="Bishop-Lilly K.A."/>
            <person name="Broomall S.M."/>
            <person name="Chain P.S."/>
            <person name="Chertkov O."/>
            <person name="Coyne S.R."/>
            <person name="Daligault H.E."/>
            <person name="Davenport K.W."/>
            <person name="Erkkila T."/>
            <person name="Frey K.G."/>
            <person name="Gibbons H.S."/>
            <person name="Gu W."/>
            <person name="Jaissle J."/>
            <person name="Johnson S.L."/>
            <person name="Koroleva G.I."/>
            <person name="Ladner J.T."/>
            <person name="Lo C.-C."/>
            <person name="Minogue T.D."/>
            <person name="Munk C."/>
            <person name="Palacios G.F."/>
            <person name="Redden C.L."/>
            <person name="Rosenzweig C.N."/>
            <person name="Scholz M.B."/>
            <person name="Teshima H."/>
            <person name="Xu Y."/>
        </authorList>
    </citation>
    <scope>NUCLEOTIDE SEQUENCE [LARGE SCALE GENOMIC DNA]</scope>
    <source>
        <strain evidence="1 2">DWS 37UF10B-2</strain>
    </source>
</reference>
<evidence type="ECO:0000313" key="1">
    <source>
        <dbReference type="EMBL" id="KGB92575.1"/>
    </source>
</evidence>
<dbReference type="RefSeq" id="WP_230624819.1">
    <property type="nucleotide sequence ID" value="NZ_KN150853.1"/>
</dbReference>
<organism evidence="1 2">
    <name type="scientific">Burkholderia cepacia</name>
    <name type="common">Pseudomonas cepacia</name>
    <dbReference type="NCBI Taxonomy" id="292"/>
    <lineage>
        <taxon>Bacteria</taxon>
        <taxon>Pseudomonadati</taxon>
        <taxon>Pseudomonadota</taxon>
        <taxon>Betaproteobacteria</taxon>
        <taxon>Burkholderiales</taxon>
        <taxon>Burkholderiaceae</taxon>
        <taxon>Burkholderia</taxon>
        <taxon>Burkholderia cepacia complex</taxon>
    </lineage>
</organism>
<name>A0AA89CF80_BURCE</name>
<evidence type="ECO:0000313" key="2">
    <source>
        <dbReference type="Proteomes" id="UP000029575"/>
    </source>
</evidence>
<comment type="caution">
    <text evidence="1">The sequence shown here is derived from an EMBL/GenBank/DDBJ whole genome shotgun (WGS) entry which is preliminary data.</text>
</comment>